<sequence length="139" mass="16270">MQIRLIEYIPICFYWGIVQCGRWGSLPCHQRQLFVRALILPQLLLARNQLLEDASQLTYRTQYFTSACQPSISIIIYILWAQPIQAQCQSVNSIYSAFSKLHYIFMHYILYTYFIFESTVVYLCMPHCQQEPEAAAQAS</sequence>
<organism evidence="1 2">
    <name type="scientific">Spironucleus salmonicida</name>
    <dbReference type="NCBI Taxonomy" id="348837"/>
    <lineage>
        <taxon>Eukaryota</taxon>
        <taxon>Metamonada</taxon>
        <taxon>Diplomonadida</taxon>
        <taxon>Hexamitidae</taxon>
        <taxon>Hexamitinae</taxon>
        <taxon>Spironucleus</taxon>
    </lineage>
</organism>
<keyword evidence="2" id="KW-1185">Reference proteome</keyword>
<reference evidence="1 2" key="1">
    <citation type="journal article" date="2014" name="PLoS Genet.">
        <title>The Genome of Spironucleus salmonicida Highlights a Fish Pathogen Adapted to Fluctuating Environments.</title>
        <authorList>
            <person name="Xu F."/>
            <person name="Jerlstrom-Hultqvist J."/>
            <person name="Einarsson E."/>
            <person name="Astvaldsson A."/>
            <person name="Svard S.G."/>
            <person name="Andersson J.O."/>
        </authorList>
    </citation>
    <scope>NUCLEOTIDE SEQUENCE [LARGE SCALE GENOMIC DNA]</scope>
    <source>
        <strain evidence="1 2">ATCC 50377</strain>
    </source>
</reference>
<dbReference type="EMBL" id="AUWU02000001">
    <property type="protein sequence ID" value="KAH0576671.1"/>
    <property type="molecule type" value="Genomic_DNA"/>
</dbReference>
<evidence type="ECO:0000313" key="1">
    <source>
        <dbReference type="EMBL" id="KAH0576671.1"/>
    </source>
</evidence>
<dbReference type="RefSeq" id="XP_067767444.1">
    <property type="nucleotide sequence ID" value="XM_067903962.1"/>
</dbReference>
<gene>
    <name evidence="1" type="ORF">SS50377_20017</name>
</gene>
<dbReference type="KEGG" id="ssao:94294040"/>
<dbReference type="GeneID" id="94294040"/>
<name>A0A9P8LYM5_9EUKA</name>
<dbReference type="Proteomes" id="UP000018208">
    <property type="component" value="Unassembled WGS sequence"/>
</dbReference>
<dbReference type="AlphaFoldDB" id="A0A9P8LYM5"/>
<proteinExistence type="predicted"/>
<accession>A0A9P8LYM5</accession>
<protein>
    <submittedName>
        <fullName evidence="1">Uncharacterized protein</fullName>
    </submittedName>
</protein>
<evidence type="ECO:0000313" key="2">
    <source>
        <dbReference type="Proteomes" id="UP000018208"/>
    </source>
</evidence>
<comment type="caution">
    <text evidence="1">The sequence shown here is derived from an EMBL/GenBank/DDBJ whole genome shotgun (WGS) entry which is preliminary data.</text>
</comment>